<dbReference type="Proteomes" id="UP000065807">
    <property type="component" value="Chromosome"/>
</dbReference>
<dbReference type="OrthoDB" id="9784492at2"/>
<dbReference type="InterPro" id="IPR051920">
    <property type="entry name" value="MPT_Adenylyltrnsfr/MoaC-Rel"/>
</dbReference>
<evidence type="ECO:0000256" key="2">
    <source>
        <dbReference type="ARBA" id="ARBA00005046"/>
    </source>
</evidence>
<protein>
    <submittedName>
        <fullName evidence="5">Molybdenum cofactor synthesis protein</fullName>
    </submittedName>
</protein>
<dbReference type="SUPFAM" id="SSF53218">
    <property type="entry name" value="Molybdenum cofactor biosynthesis proteins"/>
    <property type="match status" value="1"/>
</dbReference>
<reference evidence="6" key="1">
    <citation type="submission" date="2015-07" db="EMBL/GenBank/DDBJ databases">
        <title>Complete genome sequence and phylogenetic analysis of Limnochorda pilosa.</title>
        <authorList>
            <person name="Watanabe M."/>
            <person name="Kojima H."/>
            <person name="Fukui M."/>
        </authorList>
    </citation>
    <scope>NUCLEOTIDE SEQUENCE [LARGE SCALE GENOMIC DNA]</scope>
    <source>
        <strain evidence="6">HC45</strain>
    </source>
</reference>
<evidence type="ECO:0000313" key="5">
    <source>
        <dbReference type="EMBL" id="BAS28991.1"/>
    </source>
</evidence>
<keyword evidence="3" id="KW-0501">Molybdenum cofactor biosynthesis</keyword>
<dbReference type="UniPathway" id="UPA00344"/>
<reference evidence="6" key="2">
    <citation type="journal article" date="2016" name="Int. J. Syst. Evol. Microbiol.">
        <title>Complete genome sequence and cell structure of Limnochorda pilosa, a Gram-negative spore-former within the phylum Firmicutes.</title>
        <authorList>
            <person name="Watanabe M."/>
            <person name="Kojima H."/>
            <person name="Fukui M."/>
        </authorList>
    </citation>
    <scope>NUCLEOTIDE SEQUENCE [LARGE SCALE GENOMIC DNA]</scope>
    <source>
        <strain evidence="6">HC45</strain>
    </source>
</reference>
<dbReference type="EMBL" id="AP014924">
    <property type="protein sequence ID" value="BAS28991.1"/>
    <property type="molecule type" value="Genomic_DNA"/>
</dbReference>
<dbReference type="PATRIC" id="fig|1555112.3.peg.3212"/>
<dbReference type="CDD" id="cd00886">
    <property type="entry name" value="MogA_MoaB"/>
    <property type="match status" value="1"/>
</dbReference>
<dbReference type="RefSeq" id="WP_068140148.1">
    <property type="nucleotide sequence ID" value="NZ_AP014924.1"/>
</dbReference>
<dbReference type="InterPro" id="IPR008284">
    <property type="entry name" value="MoCF_biosynth_CS"/>
</dbReference>
<dbReference type="PROSITE" id="PS01078">
    <property type="entry name" value="MOCF_BIOSYNTHESIS_1"/>
    <property type="match status" value="1"/>
</dbReference>
<dbReference type="InterPro" id="IPR036425">
    <property type="entry name" value="MoaB/Mog-like_dom_sf"/>
</dbReference>
<dbReference type="InterPro" id="IPR001453">
    <property type="entry name" value="MoaB/Mog_dom"/>
</dbReference>
<evidence type="ECO:0000313" key="6">
    <source>
        <dbReference type="Proteomes" id="UP000065807"/>
    </source>
</evidence>
<dbReference type="KEGG" id="lpil:LIP_3164"/>
<dbReference type="STRING" id="1555112.LIP_3164"/>
<gene>
    <name evidence="5" type="ORF">LIP_3164</name>
</gene>
<accession>A0A0K2SPG1</accession>
<comment type="function">
    <text evidence="1">May be involved in the biosynthesis of molybdopterin.</text>
</comment>
<name>A0A0K2SPG1_LIMPI</name>
<feature type="domain" description="MoaB/Mog" evidence="4">
    <location>
        <begin position="4"/>
        <end position="149"/>
    </location>
</feature>
<organism evidence="5 6">
    <name type="scientific">Limnochorda pilosa</name>
    <dbReference type="NCBI Taxonomy" id="1555112"/>
    <lineage>
        <taxon>Bacteria</taxon>
        <taxon>Bacillati</taxon>
        <taxon>Bacillota</taxon>
        <taxon>Limnochordia</taxon>
        <taxon>Limnochordales</taxon>
        <taxon>Limnochordaceae</taxon>
        <taxon>Limnochorda</taxon>
    </lineage>
</organism>
<proteinExistence type="predicted"/>
<dbReference type="SMART" id="SM00852">
    <property type="entry name" value="MoCF_biosynth"/>
    <property type="match status" value="1"/>
</dbReference>
<dbReference type="Pfam" id="PF00994">
    <property type="entry name" value="MoCF_biosynth"/>
    <property type="match status" value="1"/>
</dbReference>
<evidence type="ECO:0000256" key="1">
    <source>
        <dbReference type="ARBA" id="ARBA00003487"/>
    </source>
</evidence>
<evidence type="ECO:0000259" key="4">
    <source>
        <dbReference type="SMART" id="SM00852"/>
    </source>
</evidence>
<dbReference type="AlphaFoldDB" id="A0A0K2SPG1"/>
<comment type="pathway">
    <text evidence="2">Cofactor biosynthesis; molybdopterin biosynthesis.</text>
</comment>
<sequence>MQVAVLTVSDSKARAGGTGDTSGEALQQFVEARGGTVVWRGVVPDEPSEVSERLRWLADVAGVPLILTTGGTGLTPRDRTPEATRAVLDREAPGLSEAMRVRNLERSPASMLSRGVCGVRGRSLILNLPGSPRGAVESLDVVWPQLGHAVGLVRETREGLHGDAGSEVRGGAKA</sequence>
<dbReference type="PANTHER" id="PTHR43764:SF1">
    <property type="entry name" value="MOLYBDOPTERIN MOLYBDOTRANSFERASE"/>
    <property type="match status" value="1"/>
</dbReference>
<dbReference type="NCBIfam" id="TIGR00177">
    <property type="entry name" value="molyb_syn"/>
    <property type="match status" value="1"/>
</dbReference>
<dbReference type="GO" id="GO:0006777">
    <property type="term" value="P:Mo-molybdopterin cofactor biosynthetic process"/>
    <property type="evidence" value="ECO:0007669"/>
    <property type="project" value="UniProtKB-KW"/>
</dbReference>
<keyword evidence="6" id="KW-1185">Reference proteome</keyword>
<evidence type="ECO:0000256" key="3">
    <source>
        <dbReference type="ARBA" id="ARBA00023150"/>
    </source>
</evidence>
<dbReference type="Gene3D" id="3.40.980.10">
    <property type="entry name" value="MoaB/Mog-like domain"/>
    <property type="match status" value="1"/>
</dbReference>
<dbReference type="PANTHER" id="PTHR43764">
    <property type="entry name" value="MOLYBDENUM COFACTOR BIOSYNTHESIS"/>
    <property type="match status" value="1"/>
</dbReference>